<evidence type="ECO:0000313" key="8">
    <source>
        <dbReference type="Proteomes" id="UP001314263"/>
    </source>
</evidence>
<evidence type="ECO:0000256" key="6">
    <source>
        <dbReference type="PROSITE-ProRule" id="PRU00221"/>
    </source>
</evidence>
<evidence type="ECO:0000256" key="4">
    <source>
        <dbReference type="ARBA" id="ARBA00023015"/>
    </source>
</evidence>
<keyword evidence="2 6" id="KW-0853">WD repeat</keyword>
<evidence type="ECO:0000256" key="2">
    <source>
        <dbReference type="ARBA" id="ARBA00022574"/>
    </source>
</evidence>
<keyword evidence="5" id="KW-0804">Transcription</keyword>
<dbReference type="InterPro" id="IPR015943">
    <property type="entry name" value="WD40/YVTN_repeat-like_dom_sf"/>
</dbReference>
<dbReference type="PROSITE" id="PS50294">
    <property type="entry name" value="WD_REPEATS_REGION"/>
    <property type="match status" value="3"/>
</dbReference>
<dbReference type="PANTHER" id="PTHR10253">
    <property type="entry name" value="POLYCOMB PROTEIN"/>
    <property type="match status" value="1"/>
</dbReference>
<feature type="repeat" description="WD" evidence="6">
    <location>
        <begin position="326"/>
        <end position="362"/>
    </location>
</feature>
<dbReference type="SUPFAM" id="SSF50978">
    <property type="entry name" value="WD40 repeat-like"/>
    <property type="match status" value="1"/>
</dbReference>
<proteinExistence type="inferred from homology"/>
<organism evidence="7 8">
    <name type="scientific">Coccomyxa viridis</name>
    <dbReference type="NCBI Taxonomy" id="1274662"/>
    <lineage>
        <taxon>Eukaryota</taxon>
        <taxon>Viridiplantae</taxon>
        <taxon>Chlorophyta</taxon>
        <taxon>core chlorophytes</taxon>
        <taxon>Trebouxiophyceae</taxon>
        <taxon>Trebouxiophyceae incertae sedis</taxon>
        <taxon>Coccomyxaceae</taxon>
        <taxon>Coccomyxa</taxon>
    </lineage>
</organism>
<name>A0AAV1IDF0_9CHLO</name>
<evidence type="ECO:0000313" key="7">
    <source>
        <dbReference type="EMBL" id="CAK0784826.1"/>
    </source>
</evidence>
<dbReference type="InterPro" id="IPR001680">
    <property type="entry name" value="WD40_rpt"/>
</dbReference>
<evidence type="ECO:0000256" key="5">
    <source>
        <dbReference type="ARBA" id="ARBA00023163"/>
    </source>
</evidence>
<comment type="similarity">
    <text evidence="1">Belongs to the WD repeat ESC family.</text>
</comment>
<feature type="repeat" description="WD" evidence="6">
    <location>
        <begin position="113"/>
        <end position="155"/>
    </location>
</feature>
<sequence>MCVSKRNWAYKLSNSIKEDHGQPIWCVAFNLIDGTNEDVFASCGAGRATVYQCLPGGKFEILQAYVDADENEEFYACKWSVNPETGAPLLLLAGKRGLLKALDCSTEELSACCEGHGDAINDISVHPTKPTLVLTASRDSALRLWNIKNNVCIMIIHGDGGHLNEVLTIDFHPFHGEQFLSAGMDNTVKIWSLTGMQEHIDSSFDHDASKGKVFHTRQLACPTFSSHKVHFNYVDCVRWIGDLIVSKSVNNRIFIWKPDTKDDLVGTKGLVHLLHEMELEDAHVWFVRFAMDRQCRTLACGTRSGHVFVWDPADLKSKPHAKLKRDAGSKTTVRQTAVSADGSTIISCCDDASIWRWDVQNQ</sequence>
<evidence type="ECO:0000256" key="1">
    <source>
        <dbReference type="ARBA" id="ARBA00008075"/>
    </source>
</evidence>
<gene>
    <name evidence="7" type="ORF">CVIRNUC_008030</name>
</gene>
<dbReference type="Pfam" id="PF00400">
    <property type="entry name" value="WD40"/>
    <property type="match status" value="3"/>
</dbReference>
<keyword evidence="3" id="KW-0677">Repeat</keyword>
<dbReference type="InterPro" id="IPR051243">
    <property type="entry name" value="PcG_WD-repeat"/>
</dbReference>
<feature type="repeat" description="WD" evidence="6">
    <location>
        <begin position="159"/>
        <end position="193"/>
    </location>
</feature>
<dbReference type="Proteomes" id="UP001314263">
    <property type="component" value="Unassembled WGS sequence"/>
</dbReference>
<dbReference type="InterPro" id="IPR020472">
    <property type="entry name" value="WD40_PAC1"/>
</dbReference>
<dbReference type="PROSITE" id="PS00678">
    <property type="entry name" value="WD_REPEATS_1"/>
    <property type="match status" value="1"/>
</dbReference>
<dbReference type="PRINTS" id="PR00320">
    <property type="entry name" value="GPROTEINBRPT"/>
</dbReference>
<dbReference type="InterPro" id="IPR036322">
    <property type="entry name" value="WD40_repeat_dom_sf"/>
</dbReference>
<dbReference type="Gene3D" id="2.130.10.10">
    <property type="entry name" value="YVTN repeat-like/Quinoprotein amine dehydrogenase"/>
    <property type="match status" value="1"/>
</dbReference>
<dbReference type="AlphaFoldDB" id="A0AAV1IDF0"/>
<comment type="caution">
    <text evidence="7">The sequence shown here is derived from an EMBL/GenBank/DDBJ whole genome shotgun (WGS) entry which is preliminary data.</text>
</comment>
<protein>
    <recommendedName>
        <fullName evidence="9">Fertilization-independent endosperm protein</fullName>
    </recommendedName>
</protein>
<reference evidence="7 8" key="1">
    <citation type="submission" date="2023-10" db="EMBL/GenBank/DDBJ databases">
        <authorList>
            <person name="Maclean D."/>
            <person name="Macfadyen A."/>
        </authorList>
    </citation>
    <scope>NUCLEOTIDE SEQUENCE [LARGE SCALE GENOMIC DNA]</scope>
</reference>
<dbReference type="EMBL" id="CAUYUE010000011">
    <property type="protein sequence ID" value="CAK0784826.1"/>
    <property type="molecule type" value="Genomic_DNA"/>
</dbReference>
<keyword evidence="8" id="KW-1185">Reference proteome</keyword>
<evidence type="ECO:0000256" key="3">
    <source>
        <dbReference type="ARBA" id="ARBA00022737"/>
    </source>
</evidence>
<keyword evidence="4" id="KW-0805">Transcription regulation</keyword>
<accession>A0AAV1IDF0</accession>
<dbReference type="InterPro" id="IPR019775">
    <property type="entry name" value="WD40_repeat_CS"/>
</dbReference>
<dbReference type="PROSITE" id="PS50082">
    <property type="entry name" value="WD_REPEATS_2"/>
    <property type="match status" value="3"/>
</dbReference>
<evidence type="ECO:0008006" key="9">
    <source>
        <dbReference type="Google" id="ProtNLM"/>
    </source>
</evidence>
<dbReference type="SMART" id="SM00320">
    <property type="entry name" value="WD40"/>
    <property type="match status" value="6"/>
</dbReference>